<feature type="compositionally biased region" description="Basic and acidic residues" evidence="1">
    <location>
        <begin position="55"/>
        <end position="82"/>
    </location>
</feature>
<proteinExistence type="predicted"/>
<feature type="compositionally biased region" description="Polar residues" evidence="1">
    <location>
        <begin position="574"/>
        <end position="593"/>
    </location>
</feature>
<feature type="compositionally biased region" description="Pro residues" evidence="1">
    <location>
        <begin position="484"/>
        <end position="494"/>
    </location>
</feature>
<feature type="compositionally biased region" description="Basic residues" evidence="1">
    <location>
        <begin position="620"/>
        <end position="635"/>
    </location>
</feature>
<feature type="compositionally biased region" description="Low complexity" evidence="1">
    <location>
        <begin position="158"/>
        <end position="177"/>
    </location>
</feature>
<feature type="compositionally biased region" description="Polar residues" evidence="1">
    <location>
        <begin position="291"/>
        <end position="310"/>
    </location>
</feature>
<feature type="region of interest" description="Disordered" evidence="1">
    <location>
        <begin position="374"/>
        <end position="667"/>
    </location>
</feature>
<protein>
    <submittedName>
        <fullName evidence="2">Uncharacterized protein</fullName>
    </submittedName>
</protein>
<feature type="compositionally biased region" description="Polar residues" evidence="1">
    <location>
        <begin position="247"/>
        <end position="264"/>
    </location>
</feature>
<dbReference type="EMBL" id="MU069909">
    <property type="protein sequence ID" value="KAF5831943.1"/>
    <property type="molecule type" value="Genomic_DNA"/>
</dbReference>
<feature type="compositionally biased region" description="Pro residues" evidence="1">
    <location>
        <begin position="270"/>
        <end position="282"/>
    </location>
</feature>
<feature type="compositionally biased region" description="Polar residues" evidence="1">
    <location>
        <begin position="122"/>
        <end position="151"/>
    </location>
</feature>
<gene>
    <name evidence="2" type="ORF">DUNSADRAFT_12358</name>
</gene>
<sequence length="696" mass="72366">MVEEPFHRLLRPRKLTCPTVIFTEIFEVESPGEEAALGGCTSEKGVHAMSPRFKARQEEENKEDINQDGVVERSSRSAEKKQTHAHSNFLSKLRGRMASIRQATQPNACSAHASPAKPLPPGSTSSPTASKKRSSPPTQSRAPQPSASPYLNRNLPMPGGALSAAPAPSPPRLAVAPCTTDSSTRSPSPTAAASSVAAAAAAAAPAAAPAAAAAAAAVPPHPAFLSQHLPTRSPSGSLAQPLHQVPSHIQQDQSQPLQSTMTYQPHSLPSAPPSPSFTPTPSPSASMSSFKGGTNSSASPNKARTRSSPTPATPLSLLSAQERRRRRQDLLTAEALSAAQHSTASLRSPSPCLAPGSVQQDGEARGYPRLLHYYEDHGKSNSPASHHHHHHHHRHHHHQQQQQPLQHWQQPGAAAADAAAAAAQLAAPGSHISPPHGIVGLRSVGRHSNGSGDALASASKHKRTSPAQQHSPHPHALPTVADLPPSPLAAPQLPPSYTEVQPPSKPGDNVLTLPTNALDSGPCSCGSPGSGAGWAVSPTPTPSCSSTPRSMAQAGEITVPPVGSGSSSPGSQVDTKGSHQSKCMSARPSSCSPDSPGSAKGSRRRRRRRSSSTRPSEGRQKRRRPSSSRQHRNRRPTSSSSSPDPDGASPLACSPAGTTSTSSAPAVNPRAVLWVPPASPFSLLEEVRRVLGSGQG</sequence>
<feature type="compositionally biased region" description="Low complexity" evidence="1">
    <location>
        <begin position="636"/>
        <end position="666"/>
    </location>
</feature>
<feature type="compositionally biased region" description="Basic residues" evidence="1">
    <location>
        <begin position="601"/>
        <end position="611"/>
    </location>
</feature>
<accession>A0ABQ7GBQ3</accession>
<evidence type="ECO:0000313" key="2">
    <source>
        <dbReference type="EMBL" id="KAF5831943.1"/>
    </source>
</evidence>
<evidence type="ECO:0000313" key="3">
    <source>
        <dbReference type="Proteomes" id="UP000815325"/>
    </source>
</evidence>
<feature type="compositionally biased region" description="Basic residues" evidence="1">
    <location>
        <begin position="385"/>
        <end position="399"/>
    </location>
</feature>
<dbReference type="Proteomes" id="UP000815325">
    <property type="component" value="Unassembled WGS sequence"/>
</dbReference>
<evidence type="ECO:0000256" key="1">
    <source>
        <dbReference type="SAM" id="MobiDB-lite"/>
    </source>
</evidence>
<organism evidence="2 3">
    <name type="scientific">Dunaliella salina</name>
    <name type="common">Green alga</name>
    <name type="synonym">Protococcus salinus</name>
    <dbReference type="NCBI Taxonomy" id="3046"/>
    <lineage>
        <taxon>Eukaryota</taxon>
        <taxon>Viridiplantae</taxon>
        <taxon>Chlorophyta</taxon>
        <taxon>core chlorophytes</taxon>
        <taxon>Chlorophyceae</taxon>
        <taxon>CS clade</taxon>
        <taxon>Chlamydomonadales</taxon>
        <taxon>Dunaliellaceae</taxon>
        <taxon>Dunaliella</taxon>
    </lineage>
</organism>
<feature type="region of interest" description="Disordered" evidence="1">
    <location>
        <begin position="341"/>
        <end position="362"/>
    </location>
</feature>
<comment type="caution">
    <text evidence="2">The sequence shown here is derived from an EMBL/GenBank/DDBJ whole genome shotgun (WGS) entry which is preliminary data.</text>
</comment>
<feature type="compositionally biased region" description="Low complexity" evidence="1">
    <location>
        <begin position="186"/>
        <end position="218"/>
    </location>
</feature>
<reference evidence="2" key="1">
    <citation type="submission" date="2017-08" db="EMBL/GenBank/DDBJ databases">
        <authorList>
            <person name="Polle J.E."/>
            <person name="Barry K."/>
            <person name="Cushman J."/>
            <person name="Schmutz J."/>
            <person name="Tran D."/>
            <person name="Hathwaick L.T."/>
            <person name="Yim W.C."/>
            <person name="Jenkins J."/>
            <person name="Mckie-Krisberg Z.M."/>
            <person name="Prochnik S."/>
            <person name="Lindquist E."/>
            <person name="Dockter R.B."/>
            <person name="Adam C."/>
            <person name="Molina H."/>
            <person name="Bunkerborg J."/>
            <person name="Jin E."/>
            <person name="Buchheim M."/>
            <person name="Magnuson J."/>
        </authorList>
    </citation>
    <scope>NUCLEOTIDE SEQUENCE</scope>
    <source>
        <strain evidence="2">CCAP 19/18</strain>
    </source>
</reference>
<feature type="compositionally biased region" description="Polar residues" evidence="1">
    <location>
        <begin position="228"/>
        <end position="238"/>
    </location>
</feature>
<name>A0ABQ7GBQ3_DUNSA</name>
<feature type="compositionally biased region" description="Low complexity" evidence="1">
    <location>
        <begin position="559"/>
        <end position="573"/>
    </location>
</feature>
<feature type="region of interest" description="Disordered" evidence="1">
    <location>
        <begin position="39"/>
        <end position="326"/>
    </location>
</feature>
<keyword evidence="3" id="KW-1185">Reference proteome</keyword>
<feature type="compositionally biased region" description="Low complexity" evidence="1">
    <location>
        <begin position="400"/>
        <end position="427"/>
    </location>
</feature>